<dbReference type="InterPro" id="IPR011576">
    <property type="entry name" value="Pyridox_Oxase_N"/>
</dbReference>
<keyword evidence="3" id="KW-1185">Reference proteome</keyword>
<dbReference type="Proteomes" id="UP000256431">
    <property type="component" value="Unassembled WGS sequence"/>
</dbReference>
<dbReference type="AlphaFoldDB" id="A0A3D8H0H7"/>
<dbReference type="PANTHER" id="PTHR42815">
    <property type="entry name" value="FAD-BINDING, PUTATIVE (AFU_ORTHOLOGUE AFUA_6G07600)-RELATED"/>
    <property type="match status" value="1"/>
</dbReference>
<dbReference type="GeneID" id="78560241"/>
<dbReference type="Gene3D" id="2.30.110.10">
    <property type="entry name" value="Electron Transport, Fmn-binding Protein, Chain A"/>
    <property type="match status" value="1"/>
</dbReference>
<organism evidence="2 3">
    <name type="scientific">Marinobacter flavimaris</name>
    <dbReference type="NCBI Taxonomy" id="262076"/>
    <lineage>
        <taxon>Bacteria</taxon>
        <taxon>Pseudomonadati</taxon>
        <taxon>Pseudomonadota</taxon>
        <taxon>Gammaproteobacteria</taxon>
        <taxon>Pseudomonadales</taxon>
        <taxon>Marinobacteraceae</taxon>
        <taxon>Marinobacter</taxon>
    </lineage>
</organism>
<evidence type="ECO:0000313" key="3">
    <source>
        <dbReference type="Proteomes" id="UP000256431"/>
    </source>
</evidence>
<accession>A0A3D8H0H7</accession>
<comment type="caution">
    <text evidence="2">The sequence shown here is derived from an EMBL/GenBank/DDBJ whole genome shotgun (WGS) entry which is preliminary data.</text>
</comment>
<dbReference type="EMBL" id="QRDH01000007">
    <property type="protein sequence ID" value="RDU40165.1"/>
    <property type="molecule type" value="Genomic_DNA"/>
</dbReference>
<proteinExistence type="predicted"/>
<dbReference type="InterPro" id="IPR012349">
    <property type="entry name" value="Split_barrel_FMN-bd"/>
</dbReference>
<dbReference type="Pfam" id="PF01243">
    <property type="entry name" value="PNPOx_N"/>
    <property type="match status" value="1"/>
</dbReference>
<name>A0A3D8H0H7_9GAMM</name>
<dbReference type="RefSeq" id="WP_014577021.1">
    <property type="nucleotide sequence ID" value="NZ_PSSW01000007.1"/>
</dbReference>
<sequence length="189" mass="21354">MAHKFAEIAFTRTVKQVQEEMGSRSGYASIETGPDRNNVLRDRERGFIEARDSFYIASVGETGWPYIQHRGGPAGFLKVIDQSTIGFADYSGNRQYITTGNVLTNDRVSLFLMDYPNRRRLKLLGRMTLVGPEQPGILEQLSDSDYKALVERGVIIRVEAFDWNCPQHITPRYTQSEVEALIDSMANDG</sequence>
<protein>
    <submittedName>
        <fullName evidence="2">Pyridoxamine 5-phosphate oxidase</fullName>
    </submittedName>
</protein>
<gene>
    <name evidence="2" type="ORF">DXI23_15425</name>
</gene>
<reference evidence="2 3" key="1">
    <citation type="submission" date="2018-08" db="EMBL/GenBank/DDBJ databases">
        <title>Genome sequence of Marinobacter flavimaris KCTC 12185.</title>
        <authorList>
            <person name="Chun J."/>
            <person name="Kim B.-Y."/>
            <person name="Choi S.-B."/>
            <person name="Kwak M.-J."/>
        </authorList>
    </citation>
    <scope>NUCLEOTIDE SEQUENCE [LARGE SCALE GENOMIC DNA]</scope>
    <source>
        <strain evidence="2 3">KCTC 12185</strain>
    </source>
</reference>
<evidence type="ECO:0000259" key="1">
    <source>
        <dbReference type="Pfam" id="PF01243"/>
    </source>
</evidence>
<feature type="domain" description="Pyridoxamine 5'-phosphate oxidase N-terminal" evidence="1">
    <location>
        <begin position="42"/>
        <end position="140"/>
    </location>
</feature>
<evidence type="ECO:0000313" key="2">
    <source>
        <dbReference type="EMBL" id="RDU40165.1"/>
    </source>
</evidence>
<dbReference type="PANTHER" id="PTHR42815:SF2">
    <property type="entry name" value="FAD-BINDING, PUTATIVE (AFU_ORTHOLOGUE AFUA_6G07600)-RELATED"/>
    <property type="match status" value="1"/>
</dbReference>
<dbReference type="SUPFAM" id="SSF50475">
    <property type="entry name" value="FMN-binding split barrel"/>
    <property type="match status" value="1"/>
</dbReference>